<keyword evidence="1" id="KW-1133">Transmembrane helix</keyword>
<gene>
    <name evidence="2" type="ORF">GCM10023156_00780</name>
</gene>
<keyword evidence="1" id="KW-0472">Membrane</keyword>
<accession>A0ABP8M644</accession>
<keyword evidence="1" id="KW-0812">Transmembrane</keyword>
<sequence length="106" mass="11986">MPECVFPAPGVLGKNRTGPNKMADLKNPKVIWAKGILFLFLGILASAMLIANAPTLQVVVLLGISIWAFCRCYYFAFYVIEHYVDPEFKFAGLIAFARYVLQRRRD</sequence>
<feature type="transmembrane region" description="Helical" evidence="1">
    <location>
        <begin position="31"/>
        <end position="51"/>
    </location>
</feature>
<evidence type="ECO:0000313" key="3">
    <source>
        <dbReference type="Proteomes" id="UP001500840"/>
    </source>
</evidence>
<name>A0ABP8M644_9BACT</name>
<evidence type="ECO:0000313" key="2">
    <source>
        <dbReference type="EMBL" id="GAA4443557.1"/>
    </source>
</evidence>
<feature type="transmembrane region" description="Helical" evidence="1">
    <location>
        <begin position="58"/>
        <end position="80"/>
    </location>
</feature>
<dbReference type="Proteomes" id="UP001500840">
    <property type="component" value="Unassembled WGS sequence"/>
</dbReference>
<evidence type="ECO:0000256" key="1">
    <source>
        <dbReference type="SAM" id="Phobius"/>
    </source>
</evidence>
<proteinExistence type="predicted"/>
<comment type="caution">
    <text evidence="2">The sequence shown here is derived from an EMBL/GenBank/DDBJ whole genome shotgun (WGS) entry which is preliminary data.</text>
</comment>
<protein>
    <submittedName>
        <fullName evidence="2">Uncharacterized protein</fullName>
    </submittedName>
</protein>
<dbReference type="EMBL" id="BAABGA010000005">
    <property type="protein sequence ID" value="GAA4443557.1"/>
    <property type="molecule type" value="Genomic_DNA"/>
</dbReference>
<organism evidence="2 3">
    <name type="scientific">Novipirellula rosea</name>
    <dbReference type="NCBI Taxonomy" id="1031540"/>
    <lineage>
        <taxon>Bacteria</taxon>
        <taxon>Pseudomonadati</taxon>
        <taxon>Planctomycetota</taxon>
        <taxon>Planctomycetia</taxon>
        <taxon>Pirellulales</taxon>
        <taxon>Pirellulaceae</taxon>
        <taxon>Novipirellula</taxon>
    </lineage>
</organism>
<reference evidence="3" key="1">
    <citation type="journal article" date="2019" name="Int. J. Syst. Evol. Microbiol.">
        <title>The Global Catalogue of Microorganisms (GCM) 10K type strain sequencing project: providing services to taxonomists for standard genome sequencing and annotation.</title>
        <authorList>
            <consortium name="The Broad Institute Genomics Platform"/>
            <consortium name="The Broad Institute Genome Sequencing Center for Infectious Disease"/>
            <person name="Wu L."/>
            <person name="Ma J."/>
        </authorList>
    </citation>
    <scope>NUCLEOTIDE SEQUENCE [LARGE SCALE GENOMIC DNA]</scope>
    <source>
        <strain evidence="3">JCM 17759</strain>
    </source>
</reference>
<keyword evidence="3" id="KW-1185">Reference proteome</keyword>